<gene>
    <name evidence="3" type="ORF">Ahy_A07g034993</name>
</gene>
<dbReference type="Gene3D" id="3.30.420.40">
    <property type="match status" value="2"/>
</dbReference>
<dbReference type="FunFam" id="3.90.640.10:FF:000002">
    <property type="entry name" value="Heat shock 70 kDa"/>
    <property type="match status" value="1"/>
</dbReference>
<keyword evidence="4" id="KW-1185">Reference proteome</keyword>
<dbReference type="AlphaFoldDB" id="A0A445CD66"/>
<evidence type="ECO:0000256" key="1">
    <source>
        <dbReference type="ARBA" id="ARBA00022741"/>
    </source>
</evidence>
<dbReference type="GO" id="GO:0140662">
    <property type="term" value="F:ATP-dependent protein folding chaperone"/>
    <property type="evidence" value="ECO:0007669"/>
    <property type="project" value="InterPro"/>
</dbReference>
<dbReference type="SUPFAM" id="SSF100920">
    <property type="entry name" value="Heat shock protein 70kD (HSP70), peptide-binding domain"/>
    <property type="match status" value="1"/>
</dbReference>
<organism evidence="3 4">
    <name type="scientific">Arachis hypogaea</name>
    <name type="common">Peanut</name>
    <dbReference type="NCBI Taxonomy" id="3818"/>
    <lineage>
        <taxon>Eukaryota</taxon>
        <taxon>Viridiplantae</taxon>
        <taxon>Streptophyta</taxon>
        <taxon>Embryophyta</taxon>
        <taxon>Tracheophyta</taxon>
        <taxon>Spermatophyta</taxon>
        <taxon>Magnoliopsida</taxon>
        <taxon>eudicotyledons</taxon>
        <taxon>Gunneridae</taxon>
        <taxon>Pentapetalae</taxon>
        <taxon>rosids</taxon>
        <taxon>fabids</taxon>
        <taxon>Fabales</taxon>
        <taxon>Fabaceae</taxon>
        <taxon>Papilionoideae</taxon>
        <taxon>50 kb inversion clade</taxon>
        <taxon>dalbergioids sensu lato</taxon>
        <taxon>Dalbergieae</taxon>
        <taxon>Pterocarpus clade</taxon>
        <taxon>Arachis</taxon>
    </lineage>
</organism>
<dbReference type="PRINTS" id="PR00301">
    <property type="entry name" value="HEATSHOCK70"/>
</dbReference>
<evidence type="ECO:0000256" key="2">
    <source>
        <dbReference type="ARBA" id="ARBA00022840"/>
    </source>
</evidence>
<evidence type="ECO:0008006" key="5">
    <source>
        <dbReference type="Google" id="ProtNLM"/>
    </source>
</evidence>
<dbReference type="Pfam" id="PF00012">
    <property type="entry name" value="HSP70"/>
    <property type="match status" value="1"/>
</dbReference>
<dbReference type="EMBL" id="SDMP01000007">
    <property type="protein sequence ID" value="RYR48896.1"/>
    <property type="molecule type" value="Genomic_DNA"/>
</dbReference>
<dbReference type="Gene3D" id="2.60.34.10">
    <property type="entry name" value="Substrate Binding Domain Of DNAk, Chain A, domain 1"/>
    <property type="match status" value="1"/>
</dbReference>
<evidence type="ECO:0000313" key="3">
    <source>
        <dbReference type="EMBL" id="RYR48896.1"/>
    </source>
</evidence>
<dbReference type="GO" id="GO:0005524">
    <property type="term" value="F:ATP binding"/>
    <property type="evidence" value="ECO:0007669"/>
    <property type="project" value="UniProtKB-KW"/>
</dbReference>
<dbReference type="Proteomes" id="UP000289738">
    <property type="component" value="Chromosome A07"/>
</dbReference>
<reference evidence="3 4" key="1">
    <citation type="submission" date="2019-01" db="EMBL/GenBank/DDBJ databases">
        <title>Sequencing of cultivated peanut Arachis hypogaea provides insights into genome evolution and oil improvement.</title>
        <authorList>
            <person name="Chen X."/>
        </authorList>
    </citation>
    <scope>NUCLEOTIDE SEQUENCE [LARGE SCALE GENOMIC DNA]</scope>
    <source>
        <strain evidence="4">cv. Fuhuasheng</strain>
        <tissue evidence="3">Leaves</tissue>
    </source>
</reference>
<dbReference type="Gene3D" id="3.90.640.10">
    <property type="entry name" value="Actin, Chain A, domain 4"/>
    <property type="match status" value="1"/>
</dbReference>
<dbReference type="STRING" id="3818.A0A445CD66"/>
<keyword evidence="2" id="KW-0067">ATP-binding</keyword>
<dbReference type="InterPro" id="IPR043129">
    <property type="entry name" value="ATPase_NBD"/>
</dbReference>
<keyword evidence="1" id="KW-0547">Nucleotide-binding</keyword>
<dbReference type="SUPFAM" id="SSF53067">
    <property type="entry name" value="Actin-like ATPase domain"/>
    <property type="match status" value="1"/>
</dbReference>
<protein>
    <recommendedName>
        <fullName evidence="5">Heat shock cognate 70 kDa protein</fullName>
    </recommendedName>
</protein>
<dbReference type="PANTHER" id="PTHR19375">
    <property type="entry name" value="HEAT SHOCK PROTEIN 70KDA"/>
    <property type="match status" value="1"/>
</dbReference>
<accession>A0A445CD66</accession>
<dbReference type="InterPro" id="IPR013126">
    <property type="entry name" value="Hsp_70_fam"/>
</dbReference>
<proteinExistence type="predicted"/>
<comment type="caution">
    <text evidence="3">The sequence shown here is derived from an EMBL/GenBank/DDBJ whole genome shotgun (WGS) entry which is preliminary data.</text>
</comment>
<name>A0A445CD66_ARAHY</name>
<sequence length="276" mass="31438">MHVLKLTCISVKEERNILIFDLDGGTFDVSVLKVKDKVFEVKATTGNTHLGGEDFDYRMVNYLVQEFKKKNKMDISRNSKPLRRLKIACERAKRTLSFAFDATIELDALYQGIDFYSSISRAKFEELNMELFKECMEIVNHCLYDANIEVSDIHDVVLVGGSSRIHKMQQLLQEFFRGKHLCKSINPDEAVAYGAGVQAALLSEDIKVALELVLMDVIPLSHGIGLVGDRMNVVIPRNSTIPARRTRGYTTKQNLRYIQNVLRHQFADQKYSLKSS</sequence>
<evidence type="ECO:0000313" key="4">
    <source>
        <dbReference type="Proteomes" id="UP000289738"/>
    </source>
</evidence>
<dbReference type="InterPro" id="IPR029047">
    <property type="entry name" value="HSP70_peptide-bd_sf"/>
</dbReference>